<dbReference type="InterPro" id="IPR016120">
    <property type="entry name" value="Sig_transdc_His_kin_SpoOB"/>
</dbReference>
<reference evidence="6 7" key="1">
    <citation type="submission" date="2019-05" db="EMBL/GenBank/DDBJ databases">
        <authorList>
            <person name="Chen C."/>
        </authorList>
    </citation>
    <scope>NUCLEOTIDE SEQUENCE [LARGE SCALE GENOMIC DNA]</scope>
    <source>
        <strain evidence="6 7">HB172198</strain>
    </source>
</reference>
<dbReference type="GO" id="GO:0000155">
    <property type="term" value="F:phosphorelay sensor kinase activity"/>
    <property type="evidence" value="ECO:0007669"/>
    <property type="project" value="InterPro"/>
</dbReference>
<dbReference type="OrthoDB" id="2375606at2"/>
<dbReference type="EMBL" id="CP040396">
    <property type="protein sequence ID" value="QCT01988.1"/>
    <property type="molecule type" value="Genomic_DNA"/>
</dbReference>
<dbReference type="RefSeq" id="WP_138225080.1">
    <property type="nucleotide sequence ID" value="NZ_CP040396.1"/>
</dbReference>
<gene>
    <name evidence="6" type="ORF">E6C60_1270</name>
</gene>
<keyword evidence="4" id="KW-0472">Membrane</keyword>
<organism evidence="6 7">
    <name type="scientific">Paenibacillus algicola</name>
    <dbReference type="NCBI Taxonomy" id="2565926"/>
    <lineage>
        <taxon>Bacteria</taxon>
        <taxon>Bacillati</taxon>
        <taxon>Bacillota</taxon>
        <taxon>Bacilli</taxon>
        <taxon>Bacillales</taxon>
        <taxon>Paenibacillaceae</taxon>
        <taxon>Paenibacillus</taxon>
    </lineage>
</organism>
<keyword evidence="7" id="KW-1185">Reference proteome</keyword>
<keyword evidence="1" id="KW-0597">Phosphoprotein</keyword>
<proteinExistence type="predicted"/>
<evidence type="ECO:0000259" key="5">
    <source>
        <dbReference type="Pfam" id="PF14689"/>
    </source>
</evidence>
<evidence type="ECO:0000256" key="3">
    <source>
        <dbReference type="ARBA" id="ARBA00022777"/>
    </source>
</evidence>
<dbReference type="SUPFAM" id="SSF55890">
    <property type="entry name" value="Sporulation response regulatory protein Spo0B"/>
    <property type="match status" value="1"/>
</dbReference>
<dbReference type="InterPro" id="IPR039506">
    <property type="entry name" value="SPOB_a"/>
</dbReference>
<dbReference type="Pfam" id="PF14689">
    <property type="entry name" value="SPOB_a"/>
    <property type="match status" value="1"/>
</dbReference>
<keyword evidence="4" id="KW-0812">Transmembrane</keyword>
<keyword evidence="2" id="KW-0808">Transferase</keyword>
<protein>
    <recommendedName>
        <fullName evidence="5">SpoOB alpha-helical domain-containing protein</fullName>
    </recommendedName>
</protein>
<accession>A0A4P8XI49</accession>
<name>A0A4P8XI49_9BACL</name>
<dbReference type="Proteomes" id="UP000300879">
    <property type="component" value="Chromosome"/>
</dbReference>
<keyword evidence="4" id="KW-1133">Transmembrane helix</keyword>
<feature type="domain" description="SpoOB alpha-helical" evidence="5">
    <location>
        <begin position="68"/>
        <end position="122"/>
    </location>
</feature>
<evidence type="ECO:0000256" key="4">
    <source>
        <dbReference type="SAM" id="Phobius"/>
    </source>
</evidence>
<dbReference type="AlphaFoldDB" id="A0A4P8XI49"/>
<dbReference type="Gene3D" id="1.10.287.130">
    <property type="match status" value="1"/>
</dbReference>
<evidence type="ECO:0000256" key="2">
    <source>
        <dbReference type="ARBA" id="ARBA00022679"/>
    </source>
</evidence>
<dbReference type="KEGG" id="palo:E6C60_1270"/>
<evidence type="ECO:0000313" key="6">
    <source>
        <dbReference type="EMBL" id="QCT01988.1"/>
    </source>
</evidence>
<evidence type="ECO:0000313" key="7">
    <source>
        <dbReference type="Proteomes" id="UP000300879"/>
    </source>
</evidence>
<keyword evidence="3" id="KW-0418">Kinase</keyword>
<evidence type="ECO:0000256" key="1">
    <source>
        <dbReference type="ARBA" id="ARBA00022553"/>
    </source>
</evidence>
<sequence>MKSWKWIAAGAGGSILLPVIWLLWMPGLLAALGTVIWSVAATLFAVRMVLREQERSMAEQQRMSEEQLKERAVQALNHHRHDWMNELQIMYGYIQLGKHDKSVQCVERIKERMLQESKVSKLGIPSLVFYFQAYRTFNVPLQLEIEVVDQLHLNEKLSPLRQEALTEVIIAAVDIYEKAGEGGSPEEERQLIITFWDQEDHCIAELEGEGAFGDRRALEQQLKRVTEHTELRVEQVDTDHMTYRLYIPYVT</sequence>
<feature type="transmembrane region" description="Helical" evidence="4">
    <location>
        <begin position="30"/>
        <end position="50"/>
    </location>
</feature>
<feature type="transmembrane region" description="Helical" evidence="4">
    <location>
        <begin position="7"/>
        <end position="24"/>
    </location>
</feature>